<dbReference type="AlphaFoldDB" id="A0A9P8CBQ9"/>
<dbReference type="GO" id="GO:0016020">
    <property type="term" value="C:membrane"/>
    <property type="evidence" value="ECO:0007669"/>
    <property type="project" value="UniProtKB-SubCell"/>
</dbReference>
<dbReference type="Pfam" id="PF07690">
    <property type="entry name" value="MFS_1"/>
    <property type="match status" value="1"/>
</dbReference>
<feature type="transmembrane region" description="Helical" evidence="6">
    <location>
        <begin position="267"/>
        <end position="285"/>
    </location>
</feature>
<keyword evidence="3 6" id="KW-1133">Transmembrane helix</keyword>
<dbReference type="InterPro" id="IPR011701">
    <property type="entry name" value="MFS"/>
</dbReference>
<evidence type="ECO:0000256" key="6">
    <source>
        <dbReference type="SAM" id="Phobius"/>
    </source>
</evidence>
<dbReference type="SUPFAM" id="SSF103473">
    <property type="entry name" value="MFS general substrate transporter"/>
    <property type="match status" value="1"/>
</dbReference>
<feature type="transmembrane region" description="Helical" evidence="6">
    <location>
        <begin position="486"/>
        <end position="511"/>
    </location>
</feature>
<feature type="transmembrane region" description="Helical" evidence="6">
    <location>
        <begin position="407"/>
        <end position="433"/>
    </location>
</feature>
<feature type="transmembrane region" description="Helical" evidence="6">
    <location>
        <begin position="141"/>
        <end position="163"/>
    </location>
</feature>
<accession>A0A9P8CBQ9</accession>
<dbReference type="InterPro" id="IPR049680">
    <property type="entry name" value="FLVCR1-2_SLC49-like"/>
</dbReference>
<evidence type="ECO:0000313" key="8">
    <source>
        <dbReference type="Proteomes" id="UP000887226"/>
    </source>
</evidence>
<name>A0A9P8CBQ9_9HELO</name>
<evidence type="ECO:0000256" key="4">
    <source>
        <dbReference type="ARBA" id="ARBA00023136"/>
    </source>
</evidence>
<feature type="transmembrane region" description="Helical" evidence="6">
    <location>
        <begin position="195"/>
        <end position="214"/>
    </location>
</feature>
<comment type="subcellular location">
    <subcellularLocation>
        <location evidence="1">Membrane</location>
        <topology evidence="1">Multi-pass membrane protein</topology>
    </subcellularLocation>
</comment>
<dbReference type="EMBL" id="MU254324">
    <property type="protein sequence ID" value="KAG9240867.1"/>
    <property type="molecule type" value="Genomic_DNA"/>
</dbReference>
<protein>
    <submittedName>
        <fullName evidence="7">Major facilitator superfamily domain-containing protein</fullName>
    </submittedName>
</protein>
<gene>
    <name evidence="7" type="ORF">BJ878DRAFT_262522</name>
</gene>
<feature type="transmembrane region" description="Helical" evidence="6">
    <location>
        <begin position="354"/>
        <end position="374"/>
    </location>
</feature>
<dbReference type="GO" id="GO:0022857">
    <property type="term" value="F:transmembrane transporter activity"/>
    <property type="evidence" value="ECO:0007669"/>
    <property type="project" value="InterPro"/>
</dbReference>
<feature type="transmembrane region" description="Helical" evidence="6">
    <location>
        <begin position="381"/>
        <end position="401"/>
    </location>
</feature>
<organism evidence="7 8">
    <name type="scientific">Calycina marina</name>
    <dbReference type="NCBI Taxonomy" id="1763456"/>
    <lineage>
        <taxon>Eukaryota</taxon>
        <taxon>Fungi</taxon>
        <taxon>Dikarya</taxon>
        <taxon>Ascomycota</taxon>
        <taxon>Pezizomycotina</taxon>
        <taxon>Leotiomycetes</taxon>
        <taxon>Helotiales</taxon>
        <taxon>Pezizellaceae</taxon>
        <taxon>Calycina</taxon>
    </lineage>
</organism>
<feature type="transmembrane region" description="Helical" evidence="6">
    <location>
        <begin position="235"/>
        <end position="255"/>
    </location>
</feature>
<keyword evidence="4 6" id="KW-0472">Membrane</keyword>
<reference evidence="7" key="1">
    <citation type="journal article" date="2021" name="IMA Fungus">
        <title>Genomic characterization of three marine fungi, including Emericellopsis atlantica sp. nov. with signatures of a generalist lifestyle and marine biomass degradation.</title>
        <authorList>
            <person name="Hagestad O.C."/>
            <person name="Hou L."/>
            <person name="Andersen J.H."/>
            <person name="Hansen E.H."/>
            <person name="Altermark B."/>
            <person name="Li C."/>
            <person name="Kuhnert E."/>
            <person name="Cox R.J."/>
            <person name="Crous P.W."/>
            <person name="Spatafora J.W."/>
            <person name="Lail K."/>
            <person name="Amirebrahimi M."/>
            <person name="Lipzen A."/>
            <person name="Pangilinan J."/>
            <person name="Andreopoulos W."/>
            <person name="Hayes R.D."/>
            <person name="Ng V."/>
            <person name="Grigoriev I.V."/>
            <person name="Jackson S.A."/>
            <person name="Sutton T.D.S."/>
            <person name="Dobson A.D.W."/>
            <person name="Rama T."/>
        </authorList>
    </citation>
    <scope>NUCLEOTIDE SEQUENCE</scope>
    <source>
        <strain evidence="7">TRa3180A</strain>
    </source>
</reference>
<feature type="transmembrane region" description="Helical" evidence="6">
    <location>
        <begin position="103"/>
        <end position="121"/>
    </location>
</feature>
<dbReference type="OrthoDB" id="422206at2759"/>
<feature type="compositionally biased region" description="Basic and acidic residues" evidence="5">
    <location>
        <begin position="52"/>
        <end position="63"/>
    </location>
</feature>
<dbReference type="Gene3D" id="1.20.1250.20">
    <property type="entry name" value="MFS general substrate transporter like domains"/>
    <property type="match status" value="1"/>
</dbReference>
<evidence type="ECO:0000313" key="7">
    <source>
        <dbReference type="EMBL" id="KAG9240867.1"/>
    </source>
</evidence>
<comment type="caution">
    <text evidence="7">The sequence shown here is derived from an EMBL/GenBank/DDBJ whole genome shotgun (WGS) entry which is preliminary data.</text>
</comment>
<keyword evidence="2 6" id="KW-0812">Transmembrane</keyword>
<dbReference type="InterPro" id="IPR036259">
    <property type="entry name" value="MFS_trans_sf"/>
</dbReference>
<proteinExistence type="predicted"/>
<sequence>MMMRPLKKRTANKPEANATTVYVVAGTAESDDKMDSNMRITETNGNMGGEAENPHDLRSDDGLLKGEDEVATGDRDASHKGAGLDGVSAENIGRKYKTYKRRWFGLFQLVLLNIVVSWDWLTFSANSTTTSQFYGVSISAINWLSTSFLFSFVAISPVVLWILHKSGPTYSIMISSALLLCGNWIRYGATRAGGHYGALMFGQIIIGFAQPFVLAAPTRYSDLWFTSRGRVAATAAMSLANPLGGALAQLINPFWAGDGQSDRVPSMVLYIAIIATVASIPSLFIPHAPPTPVAASSEEAKYALRPSFKLLARSPEFYLVAIPFMIYVGLFNSLSTLINNMLAPYGFSETEAGIAGALLIVVGLVTCAITSPIIDRNKMHLLAVKICVPLIALSYLAFTFAPSTRSIPAIYVILSILGASSFTLMPVALEYMIELTHPVSPETSSTFCWTGGQLTGTIFILVSEALKAPGLSDGSTDDGTTRPPGNLYNALTFQAVFAMVVLPLPMVLGLFGRHKEVRLRRVDADYQATVRRDSESAGVTQIP</sequence>
<feature type="region of interest" description="Disordered" evidence="5">
    <location>
        <begin position="37"/>
        <end position="63"/>
    </location>
</feature>
<evidence type="ECO:0000256" key="1">
    <source>
        <dbReference type="ARBA" id="ARBA00004141"/>
    </source>
</evidence>
<feature type="transmembrane region" description="Helical" evidence="6">
    <location>
        <begin position="317"/>
        <end position="334"/>
    </location>
</feature>
<evidence type="ECO:0000256" key="2">
    <source>
        <dbReference type="ARBA" id="ARBA00022692"/>
    </source>
</evidence>
<dbReference type="Proteomes" id="UP000887226">
    <property type="component" value="Unassembled WGS sequence"/>
</dbReference>
<dbReference type="PANTHER" id="PTHR10924">
    <property type="entry name" value="MAJOR FACILITATOR SUPERFAMILY PROTEIN-RELATED"/>
    <property type="match status" value="1"/>
</dbReference>
<dbReference type="PANTHER" id="PTHR10924:SF6">
    <property type="entry name" value="SOLUTE CARRIER FAMILY 49 MEMBER A3"/>
    <property type="match status" value="1"/>
</dbReference>
<evidence type="ECO:0000256" key="5">
    <source>
        <dbReference type="SAM" id="MobiDB-lite"/>
    </source>
</evidence>
<keyword evidence="8" id="KW-1185">Reference proteome</keyword>
<evidence type="ECO:0000256" key="3">
    <source>
        <dbReference type="ARBA" id="ARBA00022989"/>
    </source>
</evidence>